<feature type="compositionally biased region" description="Low complexity" evidence="1">
    <location>
        <begin position="985"/>
        <end position="997"/>
    </location>
</feature>
<feature type="compositionally biased region" description="Polar residues" evidence="1">
    <location>
        <begin position="899"/>
        <end position="910"/>
    </location>
</feature>
<name>A0AAN6NCG5_9PEZI</name>
<feature type="compositionally biased region" description="Basic and acidic residues" evidence="1">
    <location>
        <begin position="247"/>
        <end position="262"/>
    </location>
</feature>
<protein>
    <submittedName>
        <fullName evidence="2">Uncharacterized protein</fullName>
    </submittedName>
</protein>
<feature type="compositionally biased region" description="Basic and acidic residues" evidence="1">
    <location>
        <begin position="285"/>
        <end position="294"/>
    </location>
</feature>
<feature type="region of interest" description="Disordered" evidence="1">
    <location>
        <begin position="617"/>
        <end position="823"/>
    </location>
</feature>
<feature type="compositionally biased region" description="Basic and acidic residues" evidence="1">
    <location>
        <begin position="962"/>
        <end position="972"/>
    </location>
</feature>
<sequence>MASASSHRFLPETIQAEEDYVLLKRDLSDLRRDFELADTAHLVNCDNTKREIEKEYQKDRLLIAPQLVGQARVRAEQLLIEHKTMKLEKVDFEYRTSRARRLADYEARRQMRTDQWTNGFRRNIASAEPGTEAAWPRRESATAGYTFTAPPATALPQHRPANNERVFLAPPAVQVPSLPLRQAPILRSQRLEDFTEKRREGFTPENAIPVEFPLLQPSQQGPKPSEHGPQVPEDVDVSMEETPQSSDGHRRQDLLIDTDRATRSAAVPSTEPERKAENRAPLTQEPKRKAEDRVPLPSSAKRPKLGGPQDDPSTPQSKTQPGRRTISFDEVYQDAKAVYKHLIVEHPPNSGAFYILKCDEHGVHFNQHPLAGAAKHLHSSQHGNLSKEYSLALDYLGFLVYDCNAELAKKNNEFVMKSYESGYKPLNMNQLSKSGKATASKHLAASSPQSASFLIESPAPKHGKSGKNFRPAKKPVGVSNATPGMVYLAYWPQEKKNYAVLLLPWGDLAVAGMQGTLSDTGLLNKAPKCYVVNRKYGEIVGWTKGYEDGGPHVWKREFAVMYFDDKHSVGWTQATRLSPFIFDDPDWQSIPNWQEAADHYAGLRGYKDLADMKAKEGVPKPGACGSVNMDGTKPASPIADEDGSAPGEPKRSPKKIHGKTAPRGPIRVPDASMDMDDSADEELAMSSAMDLDGSDDSDDDSLRDQAMTDFGDDAEASPYSRRTSVSKDAREAGAREEADSNKQTSTAAPNGSSSEADSVSVGASTAAQRYRAGPNGATTGNATDAGEGGTESASGGNAPIGPIGSNTGSPSRQPTPPDSAADVIKVSVAGAVICRDDDAPPAPPVNRTLAAVAGQTPPASREPSVSSADMGHSQFQSAVQSRDPSPNASRKPSEAPAQNGFSAINATPGPSESGLRMPPANQAELASFPSLQTPRNPSPSAAQQQSQRARTPPLRRVALEQAEGRAAKEEQSRQSTPRPQEGQRVSSPAPSVKSNSSQTTLVNQAASPAARPSPFAPRSANAAGRRGDVFALFRYSDDSGKVFESKTPGEYLRIVVDKETSTASTAPDAPIAVVIEPKPIRRVTVEPLEDSCCMVLVLMKDGYDIKEQTLVFEATDASGRGAESGRIQARHFCRWVLSVDPSTEYRNNTNNGSNVVSSRRPQGTPTASTPMAKPELPATTTPATPGSGSV</sequence>
<feature type="region of interest" description="Disordered" evidence="1">
    <location>
        <begin position="1143"/>
        <end position="1190"/>
    </location>
</feature>
<keyword evidence="3" id="KW-1185">Reference proteome</keyword>
<evidence type="ECO:0000313" key="3">
    <source>
        <dbReference type="Proteomes" id="UP001303473"/>
    </source>
</evidence>
<feature type="compositionally biased region" description="Acidic residues" evidence="1">
    <location>
        <begin position="673"/>
        <end position="683"/>
    </location>
</feature>
<proteinExistence type="predicted"/>
<gene>
    <name evidence="2" type="ORF">QBC46DRAFT_339371</name>
</gene>
<feature type="compositionally biased region" description="Acidic residues" evidence="1">
    <location>
        <begin position="692"/>
        <end position="701"/>
    </location>
</feature>
<feature type="compositionally biased region" description="Low complexity" evidence="1">
    <location>
        <begin position="1146"/>
        <end position="1160"/>
    </location>
</feature>
<evidence type="ECO:0000313" key="2">
    <source>
        <dbReference type="EMBL" id="KAK3942656.1"/>
    </source>
</evidence>
<feature type="region of interest" description="Disordered" evidence="1">
    <location>
        <begin position="215"/>
        <end position="325"/>
    </location>
</feature>
<reference evidence="3" key="1">
    <citation type="journal article" date="2023" name="Mol. Phylogenet. Evol.">
        <title>Genome-scale phylogeny and comparative genomics of the fungal order Sordariales.</title>
        <authorList>
            <person name="Hensen N."/>
            <person name="Bonometti L."/>
            <person name="Westerberg I."/>
            <person name="Brannstrom I.O."/>
            <person name="Guillou S."/>
            <person name="Cros-Aarteil S."/>
            <person name="Calhoun S."/>
            <person name="Haridas S."/>
            <person name="Kuo A."/>
            <person name="Mondo S."/>
            <person name="Pangilinan J."/>
            <person name="Riley R."/>
            <person name="LaButti K."/>
            <person name="Andreopoulos B."/>
            <person name="Lipzen A."/>
            <person name="Chen C."/>
            <person name="Yan M."/>
            <person name="Daum C."/>
            <person name="Ng V."/>
            <person name="Clum A."/>
            <person name="Steindorff A."/>
            <person name="Ohm R.A."/>
            <person name="Martin F."/>
            <person name="Silar P."/>
            <person name="Natvig D.O."/>
            <person name="Lalanne C."/>
            <person name="Gautier V."/>
            <person name="Ament-Velasquez S.L."/>
            <person name="Kruys A."/>
            <person name="Hutchinson M.I."/>
            <person name="Powell A.J."/>
            <person name="Barry K."/>
            <person name="Miller A.N."/>
            <person name="Grigoriev I.V."/>
            <person name="Debuchy R."/>
            <person name="Gladieux P."/>
            <person name="Hiltunen Thoren M."/>
            <person name="Johannesson H."/>
        </authorList>
    </citation>
    <scope>NUCLEOTIDE SEQUENCE [LARGE SCALE GENOMIC DNA]</scope>
    <source>
        <strain evidence="3">CBS 340.73</strain>
    </source>
</reference>
<evidence type="ECO:0000256" key="1">
    <source>
        <dbReference type="SAM" id="MobiDB-lite"/>
    </source>
</evidence>
<feature type="compositionally biased region" description="Basic and acidic residues" evidence="1">
    <location>
        <begin position="725"/>
        <end position="740"/>
    </location>
</feature>
<feature type="region of interest" description="Disordered" evidence="1">
    <location>
        <begin position="835"/>
        <end position="1022"/>
    </location>
</feature>
<feature type="compositionally biased region" description="Low complexity" evidence="1">
    <location>
        <begin position="1005"/>
        <end position="1022"/>
    </location>
</feature>
<accession>A0AAN6NCG5</accession>
<feature type="compositionally biased region" description="Polar residues" evidence="1">
    <location>
        <begin position="311"/>
        <end position="322"/>
    </location>
</feature>
<dbReference type="EMBL" id="MU853772">
    <property type="protein sequence ID" value="KAK3942656.1"/>
    <property type="molecule type" value="Genomic_DNA"/>
</dbReference>
<dbReference type="AlphaFoldDB" id="A0AAN6NCG5"/>
<organism evidence="2 3">
    <name type="scientific">Diplogelasinospora grovesii</name>
    <dbReference type="NCBI Taxonomy" id="303347"/>
    <lineage>
        <taxon>Eukaryota</taxon>
        <taxon>Fungi</taxon>
        <taxon>Dikarya</taxon>
        <taxon>Ascomycota</taxon>
        <taxon>Pezizomycotina</taxon>
        <taxon>Sordariomycetes</taxon>
        <taxon>Sordariomycetidae</taxon>
        <taxon>Sordariales</taxon>
        <taxon>Diplogelasinosporaceae</taxon>
        <taxon>Diplogelasinospora</taxon>
    </lineage>
</organism>
<feature type="compositionally biased region" description="Polar residues" evidence="1">
    <location>
        <begin position="741"/>
        <end position="767"/>
    </location>
</feature>
<feature type="compositionally biased region" description="Polar residues" evidence="1">
    <location>
        <begin position="863"/>
        <end position="890"/>
    </location>
</feature>
<comment type="caution">
    <text evidence="2">The sequence shown here is derived from an EMBL/GenBank/DDBJ whole genome shotgun (WGS) entry which is preliminary data.</text>
</comment>
<feature type="compositionally biased region" description="Low complexity" evidence="1">
    <location>
        <begin position="1177"/>
        <end position="1190"/>
    </location>
</feature>
<dbReference type="Proteomes" id="UP001303473">
    <property type="component" value="Unassembled WGS sequence"/>
</dbReference>
<feature type="compositionally biased region" description="Low complexity" evidence="1">
    <location>
        <begin position="934"/>
        <end position="950"/>
    </location>
</feature>